<evidence type="ECO:0000313" key="3">
    <source>
        <dbReference type="WBParaSite" id="PSAMB.scaffold3092size19712.g20268.t1"/>
    </source>
</evidence>
<feature type="chain" id="PRO_5036872180" evidence="1">
    <location>
        <begin position="21"/>
        <end position="259"/>
    </location>
</feature>
<dbReference type="PANTHER" id="PTHR11362">
    <property type="entry name" value="PHOSPHATIDYLETHANOLAMINE-BINDING PROTEIN"/>
    <property type="match status" value="1"/>
</dbReference>
<dbReference type="Gene3D" id="3.90.280.10">
    <property type="entry name" value="PEBP-like"/>
    <property type="match status" value="1"/>
</dbReference>
<evidence type="ECO:0000313" key="2">
    <source>
        <dbReference type="Proteomes" id="UP000887566"/>
    </source>
</evidence>
<dbReference type="Proteomes" id="UP000887566">
    <property type="component" value="Unplaced"/>
</dbReference>
<organism evidence="2 3">
    <name type="scientific">Plectus sambesii</name>
    <dbReference type="NCBI Taxonomy" id="2011161"/>
    <lineage>
        <taxon>Eukaryota</taxon>
        <taxon>Metazoa</taxon>
        <taxon>Ecdysozoa</taxon>
        <taxon>Nematoda</taxon>
        <taxon>Chromadorea</taxon>
        <taxon>Plectida</taxon>
        <taxon>Plectina</taxon>
        <taxon>Plectoidea</taxon>
        <taxon>Plectidae</taxon>
        <taxon>Plectus</taxon>
    </lineage>
</organism>
<dbReference type="InterPro" id="IPR036610">
    <property type="entry name" value="PEBP-like_sf"/>
</dbReference>
<evidence type="ECO:0000256" key="1">
    <source>
        <dbReference type="SAM" id="SignalP"/>
    </source>
</evidence>
<dbReference type="Pfam" id="PF01161">
    <property type="entry name" value="PBP"/>
    <property type="match status" value="1"/>
</dbReference>
<accession>A0A914W407</accession>
<dbReference type="InterPro" id="IPR008914">
    <property type="entry name" value="PEBP"/>
</dbReference>
<protein>
    <submittedName>
        <fullName evidence="3">Phosphatidylethanolamine-binding protein</fullName>
    </submittedName>
</protein>
<name>A0A914W407_9BILA</name>
<keyword evidence="1" id="KW-0732">Signal</keyword>
<dbReference type="PANTHER" id="PTHR11362:SF82">
    <property type="entry name" value="PHOSPHATIDYLETHANOLAMINE-BINDING PROTEIN 4"/>
    <property type="match status" value="1"/>
</dbReference>
<reference evidence="3" key="1">
    <citation type="submission" date="2022-11" db="UniProtKB">
        <authorList>
            <consortium name="WormBaseParasite"/>
        </authorList>
    </citation>
    <scope>IDENTIFICATION</scope>
</reference>
<dbReference type="SUPFAM" id="SSF49777">
    <property type="entry name" value="PEBP-like"/>
    <property type="match status" value="1"/>
</dbReference>
<dbReference type="InterPro" id="IPR035810">
    <property type="entry name" value="PEBP_euk"/>
</dbReference>
<sequence length="259" mass="28216">MKLLHLAAVIVTLSLSPGHAQQQTKNVLAWIDEHIMCPVFRVCNNGQSNSTNMNGMNFCTTSSCVAEKFTSSGLVPDVISRPPTEILRLEFGSKSVQLGNVFLPTEAADAPTTISWSTKPNELYTVAFSDPDAPSRSDPAVRSYKHWLVVNVPGTDISRGTTIVPFIGPGPQQGTGMHRYNFLIYRQNGQVNNVDPMDGVDAAAKQISDALIDQLYGDQPDRATSMKNSVNWSPERFANKFGMGAPIAGNFFMAEYTPS</sequence>
<dbReference type="CDD" id="cd00866">
    <property type="entry name" value="PEBP_euk"/>
    <property type="match status" value="1"/>
</dbReference>
<feature type="signal peptide" evidence="1">
    <location>
        <begin position="1"/>
        <end position="20"/>
    </location>
</feature>
<proteinExistence type="predicted"/>
<keyword evidence="2" id="KW-1185">Reference proteome</keyword>
<dbReference type="WBParaSite" id="PSAMB.scaffold3092size19712.g20268.t1">
    <property type="protein sequence ID" value="PSAMB.scaffold3092size19712.g20268.t1"/>
    <property type="gene ID" value="PSAMB.scaffold3092size19712.g20268"/>
</dbReference>
<dbReference type="AlphaFoldDB" id="A0A914W407"/>